<name>A0AB34Q7K2_XANCI</name>
<evidence type="ECO:0000313" key="2">
    <source>
        <dbReference type="EMBL" id="KGU53360.1"/>
    </source>
</evidence>
<accession>A0AB34Q7K2</accession>
<comment type="caution">
    <text evidence="2">The sequence shown here is derived from an EMBL/GenBank/DDBJ whole genome shotgun (WGS) entry which is preliminary data.</text>
</comment>
<dbReference type="Proteomes" id="UP000030585">
    <property type="component" value="Unassembled WGS sequence"/>
</dbReference>
<dbReference type="EMBL" id="JSEY02000075">
    <property type="protein sequence ID" value="KGU53360.1"/>
    <property type="molecule type" value="Genomic_DNA"/>
</dbReference>
<dbReference type="AlphaFoldDB" id="A0AB34Q7K2"/>
<proteinExistence type="predicted"/>
<gene>
    <name evidence="2" type="ORF">NY98_09975</name>
</gene>
<feature type="compositionally biased region" description="Low complexity" evidence="1">
    <location>
        <begin position="24"/>
        <end position="34"/>
    </location>
</feature>
<evidence type="ECO:0000256" key="1">
    <source>
        <dbReference type="SAM" id="MobiDB-lite"/>
    </source>
</evidence>
<evidence type="ECO:0000313" key="3">
    <source>
        <dbReference type="Proteomes" id="UP000030585"/>
    </source>
</evidence>
<sequence length="60" mass="6153">MRPGRASGNCADTTRHSCSGNGLARLATSADAATPAPPAITDGRRLPAPTRAGNRPRRAQ</sequence>
<organism evidence="2 3">
    <name type="scientific">Xanthomonas citri pv. fuscans</name>
    <dbReference type="NCBI Taxonomy" id="366649"/>
    <lineage>
        <taxon>Bacteria</taxon>
        <taxon>Pseudomonadati</taxon>
        <taxon>Pseudomonadota</taxon>
        <taxon>Gammaproteobacteria</taxon>
        <taxon>Lysobacterales</taxon>
        <taxon>Lysobacteraceae</taxon>
        <taxon>Xanthomonas</taxon>
    </lineage>
</organism>
<reference evidence="3" key="1">
    <citation type="submission" date="2015-04" db="EMBL/GenBank/DDBJ databases">
        <title>Genome sequencing of pathogens of bean.</title>
        <authorList>
            <person name="Harrison J."/>
            <person name="Aritua V."/>
            <person name="Sapp M."/>
            <person name="Smith J."/>
            <person name="Studholme D.J."/>
        </authorList>
    </citation>
    <scope>NUCLEOTIDE SEQUENCE [LARGE SCALE GENOMIC DNA]</scope>
    <source>
        <strain evidence="3">NCPPB 1058</strain>
    </source>
</reference>
<feature type="region of interest" description="Disordered" evidence="1">
    <location>
        <begin position="1"/>
        <end position="60"/>
    </location>
</feature>
<feature type="compositionally biased region" description="Polar residues" evidence="1">
    <location>
        <begin position="10"/>
        <end position="20"/>
    </location>
</feature>
<protein>
    <submittedName>
        <fullName evidence="2">Uncharacterized protein</fullName>
    </submittedName>
</protein>